<feature type="compositionally biased region" description="Polar residues" evidence="1">
    <location>
        <begin position="281"/>
        <end position="297"/>
    </location>
</feature>
<gene>
    <name evidence="2" type="ORF">EXIGLDRAFT_757071</name>
</gene>
<feature type="compositionally biased region" description="Polar residues" evidence="1">
    <location>
        <begin position="55"/>
        <end position="68"/>
    </location>
</feature>
<feature type="region of interest" description="Disordered" evidence="1">
    <location>
        <begin position="1"/>
        <end position="22"/>
    </location>
</feature>
<dbReference type="EMBL" id="KV426643">
    <property type="protein sequence ID" value="KZV79293.1"/>
    <property type="molecule type" value="Genomic_DNA"/>
</dbReference>
<dbReference type="AlphaFoldDB" id="A0A166NL94"/>
<reference evidence="2 3" key="1">
    <citation type="journal article" date="2016" name="Mol. Biol. Evol.">
        <title>Comparative Genomics of Early-Diverging Mushroom-Forming Fungi Provides Insights into the Origins of Lignocellulose Decay Capabilities.</title>
        <authorList>
            <person name="Nagy L.G."/>
            <person name="Riley R."/>
            <person name="Tritt A."/>
            <person name="Adam C."/>
            <person name="Daum C."/>
            <person name="Floudas D."/>
            <person name="Sun H."/>
            <person name="Yadav J.S."/>
            <person name="Pangilinan J."/>
            <person name="Larsson K.H."/>
            <person name="Matsuura K."/>
            <person name="Barry K."/>
            <person name="Labutti K."/>
            <person name="Kuo R."/>
            <person name="Ohm R.A."/>
            <person name="Bhattacharya S.S."/>
            <person name="Shirouzu T."/>
            <person name="Yoshinaga Y."/>
            <person name="Martin F.M."/>
            <person name="Grigoriev I.V."/>
            <person name="Hibbett D.S."/>
        </authorList>
    </citation>
    <scope>NUCLEOTIDE SEQUENCE [LARGE SCALE GENOMIC DNA]</scope>
    <source>
        <strain evidence="2 3">HHB12029</strain>
    </source>
</reference>
<accession>A0A166NL94</accession>
<dbReference type="STRING" id="1314781.A0A166NL94"/>
<keyword evidence="3" id="KW-1185">Reference proteome</keyword>
<evidence type="ECO:0000313" key="3">
    <source>
        <dbReference type="Proteomes" id="UP000077266"/>
    </source>
</evidence>
<name>A0A166NL94_EXIGL</name>
<organism evidence="2 3">
    <name type="scientific">Exidia glandulosa HHB12029</name>
    <dbReference type="NCBI Taxonomy" id="1314781"/>
    <lineage>
        <taxon>Eukaryota</taxon>
        <taxon>Fungi</taxon>
        <taxon>Dikarya</taxon>
        <taxon>Basidiomycota</taxon>
        <taxon>Agaricomycotina</taxon>
        <taxon>Agaricomycetes</taxon>
        <taxon>Auriculariales</taxon>
        <taxon>Exidiaceae</taxon>
        <taxon>Exidia</taxon>
    </lineage>
</organism>
<feature type="compositionally biased region" description="Low complexity" evidence="1">
    <location>
        <begin position="215"/>
        <end position="234"/>
    </location>
</feature>
<dbReference type="InParanoid" id="A0A166NL94"/>
<evidence type="ECO:0000313" key="2">
    <source>
        <dbReference type="EMBL" id="KZV79293.1"/>
    </source>
</evidence>
<feature type="compositionally biased region" description="Basic residues" evidence="1">
    <location>
        <begin position="300"/>
        <end position="313"/>
    </location>
</feature>
<feature type="compositionally biased region" description="Pro residues" evidence="1">
    <location>
        <begin position="431"/>
        <end position="445"/>
    </location>
</feature>
<feature type="region of interest" description="Disordered" evidence="1">
    <location>
        <begin position="37"/>
        <end position="485"/>
    </location>
</feature>
<protein>
    <recommendedName>
        <fullName evidence="4">SAP domain-containing protein</fullName>
    </recommendedName>
</protein>
<dbReference type="Proteomes" id="UP000077266">
    <property type="component" value="Unassembled WGS sequence"/>
</dbReference>
<evidence type="ECO:0008006" key="4">
    <source>
        <dbReference type="Google" id="ProtNLM"/>
    </source>
</evidence>
<sequence length="500" mass="53622">MLDLAKLKRTELQKLSKDEGLKANLKTEALVEALEAHYRANPSRKPSAQAGPSRAPSSLAMSRAPSRTESMRAPSRAESTAGRAPSRTTSQAQTGTQRKVTTSQPFRPTNSTTGASSEDAKSGATVAPAQAENSTAMTPRTLRKAKDTQLRLGVGRPKLIGGTGARATNPKPRHGCQYQRGRSEAQDSCIWYDSGEGKSQSSSRSPAVTRPPPAVSTSPTPAPARAMAGPMAMPTLPVPKQQSMANLEQRRPLWEGKLYSEPYPPPGPSALGKHARDSLGTAPNSPAVQEEQGTSTERPMRKKPRLGHGHPPVRRAAEEPQLEPRTTPGGFPLLSSTMAEFADRRAQGLSGPPPHSFRFHEYYPSIGSNDGPSPFATYQPSSGTSGSSVFEDQQQQKQQQPSTSSGFTGDERVPSINKSFGSSSASASAPKTPPRNPDNAPPPSETPLTAAYGPVIAALFRPPNPEDLPEEERSPEKKTLYGTERANDTRFGEFGWGWRY</sequence>
<feature type="compositionally biased region" description="Basic and acidic residues" evidence="1">
    <location>
        <begin position="471"/>
        <end position="485"/>
    </location>
</feature>
<dbReference type="OrthoDB" id="3258416at2759"/>
<feature type="compositionally biased region" description="Polar residues" evidence="1">
    <location>
        <begin position="366"/>
        <end position="392"/>
    </location>
</feature>
<feature type="compositionally biased region" description="Basic and acidic residues" evidence="1">
    <location>
        <begin position="1"/>
        <end position="21"/>
    </location>
</feature>
<feature type="compositionally biased region" description="Polar residues" evidence="1">
    <location>
        <begin position="86"/>
        <end position="116"/>
    </location>
</feature>
<evidence type="ECO:0000256" key="1">
    <source>
        <dbReference type="SAM" id="MobiDB-lite"/>
    </source>
</evidence>
<proteinExistence type="predicted"/>